<name>A0ABR0K4W5_9EURO</name>
<organism evidence="2 3">
    <name type="scientific">Lithohypha guttulata</name>
    <dbReference type="NCBI Taxonomy" id="1690604"/>
    <lineage>
        <taxon>Eukaryota</taxon>
        <taxon>Fungi</taxon>
        <taxon>Dikarya</taxon>
        <taxon>Ascomycota</taxon>
        <taxon>Pezizomycotina</taxon>
        <taxon>Eurotiomycetes</taxon>
        <taxon>Chaetothyriomycetidae</taxon>
        <taxon>Chaetothyriales</taxon>
        <taxon>Trichomeriaceae</taxon>
        <taxon>Lithohypha</taxon>
    </lineage>
</organism>
<sequence>MYRLKDPRQIPTSKPTNPMTTAMAPLKIKDRMPVDAPKASGKPQSRPIPQDEERRNAVNDASTAEPLENRFESFPAFESYYQAERRMSLHPDNEAEIVAEMKSNKSRELARVDSDEEGSD</sequence>
<feature type="region of interest" description="Disordered" evidence="1">
    <location>
        <begin position="1"/>
        <end position="73"/>
    </location>
</feature>
<comment type="caution">
    <text evidence="2">The sequence shown here is derived from an EMBL/GenBank/DDBJ whole genome shotgun (WGS) entry which is preliminary data.</text>
</comment>
<gene>
    <name evidence="2" type="ORF">LTR24_006793</name>
</gene>
<accession>A0ABR0K4W5</accession>
<feature type="compositionally biased region" description="Polar residues" evidence="1">
    <location>
        <begin position="10"/>
        <end position="20"/>
    </location>
</feature>
<evidence type="ECO:0000313" key="2">
    <source>
        <dbReference type="EMBL" id="KAK5087352.1"/>
    </source>
</evidence>
<keyword evidence="3" id="KW-1185">Reference proteome</keyword>
<evidence type="ECO:0000256" key="1">
    <source>
        <dbReference type="SAM" id="MobiDB-lite"/>
    </source>
</evidence>
<protein>
    <submittedName>
        <fullName evidence="2">Uncharacterized protein</fullName>
    </submittedName>
</protein>
<dbReference type="Proteomes" id="UP001345013">
    <property type="component" value="Unassembled WGS sequence"/>
</dbReference>
<reference evidence="2 3" key="1">
    <citation type="submission" date="2023-08" db="EMBL/GenBank/DDBJ databases">
        <title>Black Yeasts Isolated from many extreme environments.</title>
        <authorList>
            <person name="Coleine C."/>
            <person name="Stajich J.E."/>
            <person name="Selbmann L."/>
        </authorList>
    </citation>
    <scope>NUCLEOTIDE SEQUENCE [LARGE SCALE GENOMIC DNA]</scope>
    <source>
        <strain evidence="2 3">CCFEE 5885</strain>
    </source>
</reference>
<dbReference type="EMBL" id="JAVRRG010000092">
    <property type="protein sequence ID" value="KAK5087352.1"/>
    <property type="molecule type" value="Genomic_DNA"/>
</dbReference>
<evidence type="ECO:0000313" key="3">
    <source>
        <dbReference type="Proteomes" id="UP001345013"/>
    </source>
</evidence>
<proteinExistence type="predicted"/>